<dbReference type="InterPro" id="IPR036249">
    <property type="entry name" value="Thioredoxin-like_sf"/>
</dbReference>
<feature type="signal peptide" evidence="1">
    <location>
        <begin position="1"/>
        <end position="20"/>
    </location>
</feature>
<reference evidence="2" key="2">
    <citation type="submission" date="2017-05" db="UniProtKB">
        <authorList>
            <consortium name="EnsemblMetazoa"/>
        </authorList>
    </citation>
    <scope>IDENTIFICATION</scope>
</reference>
<organism evidence="2">
    <name type="scientific">Amphimedon queenslandica</name>
    <name type="common">Sponge</name>
    <dbReference type="NCBI Taxonomy" id="400682"/>
    <lineage>
        <taxon>Eukaryota</taxon>
        <taxon>Metazoa</taxon>
        <taxon>Porifera</taxon>
        <taxon>Demospongiae</taxon>
        <taxon>Heteroscleromorpha</taxon>
        <taxon>Haplosclerida</taxon>
        <taxon>Niphatidae</taxon>
        <taxon>Amphimedon</taxon>
    </lineage>
</organism>
<sequence>MFSFALILFLSLFLTQSCAADELTVSYCKDTAVGEWRNVAREMFSMTRVGMAELYCDNVLRNDIVLATFVNGHYEQHVKSQGDNIHTYLANILRKVSSAAIITVSEESELQEHLKKDQDAFVAYIKGQDSIDHQSFQQAALSVEVPSNLQIIITHSPVLLKKDIKKKIHVWYVKHDKWIELDIPVVGDDVTADEARYKFTTHIRNLKYPTIFTYTGDDYVDTYKNSLLDYVLVLHNTKQQTEVTQKIVEPLSREFQLHFAFILIDCEKYPVMLDRYKAENKTLPLLISLKNGQSTGIHIDKEKVPYNDIEALVEVLTMIKAEVQEILTVDPAYMATVNTSNSSQDEEHRHTEL</sequence>
<keyword evidence="3" id="KW-1185">Reference proteome</keyword>
<evidence type="ECO:0008006" key="4">
    <source>
        <dbReference type="Google" id="ProtNLM"/>
    </source>
</evidence>
<accession>A0A1X7V8W7</accession>
<dbReference type="SUPFAM" id="SSF52833">
    <property type="entry name" value="Thioredoxin-like"/>
    <property type="match status" value="1"/>
</dbReference>
<proteinExistence type="predicted"/>
<dbReference type="EnsemblMetazoa" id="Aqu2.1.35957_001">
    <property type="protein sequence ID" value="Aqu2.1.35957_001"/>
    <property type="gene ID" value="Aqu2.1.35957"/>
</dbReference>
<evidence type="ECO:0000313" key="2">
    <source>
        <dbReference type="EnsemblMetazoa" id="Aqu2.1.35957_001"/>
    </source>
</evidence>
<gene>
    <name evidence="2" type="primary">109581049</name>
</gene>
<keyword evidence="1" id="KW-0732">Signal</keyword>
<dbReference type="KEGG" id="aqu:109581049"/>
<evidence type="ECO:0000256" key="1">
    <source>
        <dbReference type="SAM" id="SignalP"/>
    </source>
</evidence>
<name>A0A1X7V8W7_AMPQE</name>
<evidence type="ECO:0000313" key="3">
    <source>
        <dbReference type="Proteomes" id="UP000007879"/>
    </source>
</evidence>
<dbReference type="InParanoid" id="A0A1X7V8W7"/>
<feature type="chain" id="PRO_5012507863" description="Thioredoxin domain-containing protein" evidence="1">
    <location>
        <begin position="21"/>
        <end position="353"/>
    </location>
</feature>
<dbReference type="Pfam" id="PF13848">
    <property type="entry name" value="Thioredoxin_6"/>
    <property type="match status" value="1"/>
</dbReference>
<reference evidence="3" key="1">
    <citation type="journal article" date="2010" name="Nature">
        <title>The Amphimedon queenslandica genome and the evolution of animal complexity.</title>
        <authorList>
            <person name="Srivastava M."/>
            <person name="Simakov O."/>
            <person name="Chapman J."/>
            <person name="Fahey B."/>
            <person name="Gauthier M.E."/>
            <person name="Mitros T."/>
            <person name="Richards G.S."/>
            <person name="Conaco C."/>
            <person name="Dacre M."/>
            <person name="Hellsten U."/>
            <person name="Larroux C."/>
            <person name="Putnam N.H."/>
            <person name="Stanke M."/>
            <person name="Adamska M."/>
            <person name="Darling A."/>
            <person name="Degnan S.M."/>
            <person name="Oakley T.H."/>
            <person name="Plachetzki D.C."/>
            <person name="Zhai Y."/>
            <person name="Adamski M."/>
            <person name="Calcino A."/>
            <person name="Cummins S.F."/>
            <person name="Goodstein D.M."/>
            <person name="Harris C."/>
            <person name="Jackson D.J."/>
            <person name="Leys S.P."/>
            <person name="Shu S."/>
            <person name="Woodcroft B.J."/>
            <person name="Vervoort M."/>
            <person name="Kosik K.S."/>
            <person name="Manning G."/>
            <person name="Degnan B.M."/>
            <person name="Rokhsar D.S."/>
        </authorList>
    </citation>
    <scope>NUCLEOTIDE SEQUENCE [LARGE SCALE GENOMIC DNA]</scope>
</reference>
<dbReference type="Proteomes" id="UP000007879">
    <property type="component" value="Unassembled WGS sequence"/>
</dbReference>
<protein>
    <recommendedName>
        <fullName evidence="4">Thioredoxin domain-containing protein</fullName>
    </recommendedName>
</protein>
<dbReference type="Gene3D" id="3.40.30.10">
    <property type="entry name" value="Glutaredoxin"/>
    <property type="match status" value="1"/>
</dbReference>
<dbReference type="EnsemblMetazoa" id="XM_019994792.1">
    <property type="protein sequence ID" value="XP_019850351.1"/>
    <property type="gene ID" value="LOC109581049"/>
</dbReference>
<dbReference type="AlphaFoldDB" id="A0A1X7V8W7"/>